<organism evidence="1 2">
    <name type="scientific">Amycolatopsis xylanica</name>
    <dbReference type="NCBI Taxonomy" id="589385"/>
    <lineage>
        <taxon>Bacteria</taxon>
        <taxon>Bacillati</taxon>
        <taxon>Actinomycetota</taxon>
        <taxon>Actinomycetes</taxon>
        <taxon>Pseudonocardiales</taxon>
        <taxon>Pseudonocardiaceae</taxon>
        <taxon>Amycolatopsis</taxon>
    </lineage>
</organism>
<dbReference type="RefSeq" id="WP_091292671.1">
    <property type="nucleotide sequence ID" value="NZ_FNON01000005.1"/>
</dbReference>
<evidence type="ECO:0000313" key="1">
    <source>
        <dbReference type="EMBL" id="SDY39943.1"/>
    </source>
</evidence>
<gene>
    <name evidence="1" type="ORF">SAMN05421504_105434</name>
</gene>
<reference evidence="1 2" key="1">
    <citation type="submission" date="2016-10" db="EMBL/GenBank/DDBJ databases">
        <authorList>
            <person name="de Groot N.N."/>
        </authorList>
    </citation>
    <scope>NUCLEOTIDE SEQUENCE [LARGE SCALE GENOMIC DNA]</scope>
    <source>
        <strain evidence="1 2">CPCC 202699</strain>
    </source>
</reference>
<proteinExistence type="predicted"/>
<dbReference type="Proteomes" id="UP000199515">
    <property type="component" value="Unassembled WGS sequence"/>
</dbReference>
<dbReference type="STRING" id="589385.SAMN05421504_105434"/>
<dbReference type="OrthoDB" id="3541931at2"/>
<dbReference type="AlphaFoldDB" id="A0A1H3JJ03"/>
<dbReference type="EMBL" id="FNON01000005">
    <property type="protein sequence ID" value="SDY39943.1"/>
    <property type="molecule type" value="Genomic_DNA"/>
</dbReference>
<sequence length="253" mass="27182">MGEYRKWLLGALALAGVIAVVVAFSGEPPEWTTFTAEVVGVHRTGERTAAIEVSLPAGDSLCARDPHIELLQDQEPGRPDIIYANVVYSSARANVVGGCPTTAPAEVPLTVAAPLGDRVLMFNSLNPPWTADGDHYRRCHPRLGCHPPADRCDQAWITQFTFSLDVPTRHADSMTTTRGCDGQWLVLDFNRAAGECPALDGAPTCRSDAHPVRLFLRSAPAGWETVASTREAGCAEVPAEFPRTLCQNLPAPA</sequence>
<name>A0A1H3JJ03_9PSEU</name>
<evidence type="ECO:0000313" key="2">
    <source>
        <dbReference type="Proteomes" id="UP000199515"/>
    </source>
</evidence>
<protein>
    <submittedName>
        <fullName evidence="1">Uncharacterized protein</fullName>
    </submittedName>
</protein>
<keyword evidence="2" id="KW-1185">Reference proteome</keyword>
<accession>A0A1H3JJ03</accession>